<protein>
    <recommendedName>
        <fullName evidence="4">CCHC-type domain-containing protein</fullName>
    </recommendedName>
</protein>
<dbReference type="InterPro" id="IPR025558">
    <property type="entry name" value="DUF4283"/>
</dbReference>
<feature type="region of interest" description="Disordered" evidence="2">
    <location>
        <begin position="186"/>
        <end position="212"/>
    </location>
</feature>
<feature type="region of interest" description="Disordered" evidence="2">
    <location>
        <begin position="303"/>
        <end position="333"/>
    </location>
</feature>
<dbReference type="Pfam" id="PF00098">
    <property type="entry name" value="zf-CCHC"/>
    <property type="match status" value="1"/>
</dbReference>
<dbReference type="Gene3D" id="4.10.60.10">
    <property type="entry name" value="Zinc finger, CCHC-type"/>
    <property type="match status" value="1"/>
</dbReference>
<dbReference type="GO" id="GO:0008270">
    <property type="term" value="F:zinc ion binding"/>
    <property type="evidence" value="ECO:0007669"/>
    <property type="project" value="UniProtKB-KW"/>
</dbReference>
<dbReference type="GO" id="GO:0003676">
    <property type="term" value="F:nucleic acid binding"/>
    <property type="evidence" value="ECO:0007669"/>
    <property type="project" value="InterPro"/>
</dbReference>
<dbReference type="InterPro" id="IPR001878">
    <property type="entry name" value="Znf_CCHC"/>
</dbReference>
<accession>A0A2N9I2N9</accession>
<dbReference type="EMBL" id="OIVN01004591">
    <property type="protein sequence ID" value="SPD18269.1"/>
    <property type="molecule type" value="Genomic_DNA"/>
</dbReference>
<dbReference type="PANTHER" id="PTHR31286:SF167">
    <property type="entry name" value="OS09G0268800 PROTEIN"/>
    <property type="match status" value="1"/>
</dbReference>
<dbReference type="Pfam" id="PF14392">
    <property type="entry name" value="zf-CCHC_4"/>
    <property type="match status" value="1"/>
</dbReference>
<proteinExistence type="predicted"/>
<evidence type="ECO:0000256" key="1">
    <source>
        <dbReference type="PROSITE-ProRule" id="PRU00047"/>
    </source>
</evidence>
<sequence length="445" mass="49997">MISPATGMTMATILTAAPVLVAKKVEKASITGGSVKTNEFLFSCGLSLGQCSVYFPATLYSYDMEEHLLEEWRKFSLTEDEAPGFVVDDDAMALKSSMLRLWGVTRGITIKQIGENLFVFQFPNEHERSRLLKYERLPWLCFHCGVIGHLERDCVIRCRGGQKVGEAVQQYGPWLRAAELNQRRRDQGPSFSVPAQNEESTIPAGPQKSQQMDMHVDRVEAEVSQHSMDISKPIPRGRLITFLSLGQMWVSFKYERLPWLCFHCGVIGHLERDCVIRCRGGQKVGEAVQQYGPWLRAAELNQRRRDQGPSFSVPAQNEESTIPAGPQKSQQMDMHVDRVEAEVSQHDVNDKAHAQHETVIAKEKESSKVVLPKDKGVAFSGLSHIPENRQNYEKVAGVLNAPSVTTNISTKSLPHVAQFIVNQPCYYPIYSLLHINPVPSVTPRW</sequence>
<dbReference type="Pfam" id="PF14111">
    <property type="entry name" value="DUF4283"/>
    <property type="match status" value="1"/>
</dbReference>
<organism evidence="5">
    <name type="scientific">Fagus sylvatica</name>
    <name type="common">Beechnut</name>
    <dbReference type="NCBI Taxonomy" id="28930"/>
    <lineage>
        <taxon>Eukaryota</taxon>
        <taxon>Viridiplantae</taxon>
        <taxon>Streptophyta</taxon>
        <taxon>Embryophyta</taxon>
        <taxon>Tracheophyta</taxon>
        <taxon>Spermatophyta</taxon>
        <taxon>Magnoliopsida</taxon>
        <taxon>eudicotyledons</taxon>
        <taxon>Gunneridae</taxon>
        <taxon>Pentapetalae</taxon>
        <taxon>rosids</taxon>
        <taxon>fabids</taxon>
        <taxon>Fagales</taxon>
        <taxon>Fagaceae</taxon>
        <taxon>Fagus</taxon>
    </lineage>
</organism>
<reference evidence="5" key="1">
    <citation type="submission" date="2018-02" db="EMBL/GenBank/DDBJ databases">
        <authorList>
            <person name="Cohen D.B."/>
            <person name="Kent A.D."/>
        </authorList>
    </citation>
    <scope>NUCLEOTIDE SEQUENCE</scope>
</reference>
<feature type="signal peptide" evidence="3">
    <location>
        <begin position="1"/>
        <end position="22"/>
    </location>
</feature>
<feature type="compositionally biased region" description="Polar residues" evidence="2">
    <location>
        <begin position="189"/>
        <end position="200"/>
    </location>
</feature>
<keyword evidence="3" id="KW-0732">Signal</keyword>
<feature type="domain" description="CCHC-type" evidence="4">
    <location>
        <begin position="141"/>
        <end position="154"/>
    </location>
</feature>
<keyword evidence="1" id="KW-0862">Zinc</keyword>
<keyword evidence="1" id="KW-0863">Zinc-finger</keyword>
<name>A0A2N9I2N9_FAGSY</name>
<dbReference type="PANTHER" id="PTHR31286">
    <property type="entry name" value="GLYCINE-RICH CELL WALL STRUCTURAL PROTEIN 1.8-LIKE"/>
    <property type="match status" value="1"/>
</dbReference>
<dbReference type="InterPro" id="IPR040256">
    <property type="entry name" value="At4g02000-like"/>
</dbReference>
<dbReference type="InterPro" id="IPR025836">
    <property type="entry name" value="Zn_knuckle_CX2CX4HX4C"/>
</dbReference>
<feature type="chain" id="PRO_5014667059" description="CCHC-type domain-containing protein" evidence="3">
    <location>
        <begin position="23"/>
        <end position="445"/>
    </location>
</feature>
<gene>
    <name evidence="5" type="ORF">FSB_LOCUS46151</name>
</gene>
<feature type="domain" description="CCHC-type" evidence="4">
    <location>
        <begin position="261"/>
        <end position="274"/>
    </location>
</feature>
<dbReference type="PROSITE" id="PS50158">
    <property type="entry name" value="ZF_CCHC"/>
    <property type="match status" value="2"/>
</dbReference>
<evidence type="ECO:0000259" key="4">
    <source>
        <dbReference type="PROSITE" id="PS50158"/>
    </source>
</evidence>
<evidence type="ECO:0000256" key="2">
    <source>
        <dbReference type="SAM" id="MobiDB-lite"/>
    </source>
</evidence>
<evidence type="ECO:0000313" key="5">
    <source>
        <dbReference type="EMBL" id="SPD18269.1"/>
    </source>
</evidence>
<dbReference type="SMART" id="SM00343">
    <property type="entry name" value="ZnF_C2HC"/>
    <property type="match status" value="2"/>
</dbReference>
<feature type="compositionally biased region" description="Polar residues" evidence="2">
    <location>
        <begin position="309"/>
        <end position="320"/>
    </location>
</feature>
<dbReference type="AlphaFoldDB" id="A0A2N9I2N9"/>
<keyword evidence="1" id="KW-0479">Metal-binding</keyword>
<evidence type="ECO:0000256" key="3">
    <source>
        <dbReference type="SAM" id="SignalP"/>
    </source>
</evidence>